<evidence type="ECO:0000259" key="1">
    <source>
        <dbReference type="Pfam" id="PF00535"/>
    </source>
</evidence>
<sequence>MQLLAPVVLFVYNRVEHTRQVIDALKCNSEAKNTPLIVFSDGPKSPADLDSVSAVRNLIRMIDGFDRVDIILRDRNLGLANSIISGVTDVIERFGRAIVLEDDLIVSPYFLRYMNDALDRYENQFEVVSVHGYSYPVSEKLPETFFIRGADCWGWGTWKRGWEIFEPDGKKLLAELERTGLAHKFNYDGVYSFTGMLKDQIAGRNNSWAIRWHASAFLSNRLTLYPGRSLVKNIGFDSSGTHCGSSEGYDVSLDMEAIPPMQIPIEESIYARGLIKNYFRETHGGCGKRVARYMKRFVKCVLKR</sequence>
<dbReference type="STRING" id="1163617.SCD_n02881"/>
<dbReference type="OrthoDB" id="5180856at2"/>
<gene>
    <name evidence="2" type="ORF">SCD_n02881</name>
</gene>
<accession>S6ABE0</accession>
<dbReference type="InterPro" id="IPR029044">
    <property type="entry name" value="Nucleotide-diphossugar_trans"/>
</dbReference>
<dbReference type="HOGENOM" id="CLU_054735_1_0_4"/>
<evidence type="ECO:0000313" key="2">
    <source>
        <dbReference type="EMBL" id="BAN36680.1"/>
    </source>
</evidence>
<dbReference type="RefSeq" id="WP_009207359.1">
    <property type="nucleotide sequence ID" value="NC_022357.1"/>
</dbReference>
<dbReference type="Gene3D" id="3.90.550.10">
    <property type="entry name" value="Spore Coat Polysaccharide Biosynthesis Protein SpsA, Chain A"/>
    <property type="match status" value="1"/>
</dbReference>
<dbReference type="eggNOG" id="COG1216">
    <property type="taxonomic scope" value="Bacteria"/>
</dbReference>
<organism evidence="2 3">
    <name type="scientific">Sulfuricella denitrificans (strain DSM 22764 / NBRC 105220 / skB26)</name>
    <dbReference type="NCBI Taxonomy" id="1163617"/>
    <lineage>
        <taxon>Bacteria</taxon>
        <taxon>Pseudomonadati</taxon>
        <taxon>Pseudomonadota</taxon>
        <taxon>Betaproteobacteria</taxon>
        <taxon>Nitrosomonadales</taxon>
        <taxon>Sulfuricellaceae</taxon>
        <taxon>Sulfuricella</taxon>
    </lineage>
</organism>
<dbReference type="AlphaFoldDB" id="S6ABE0"/>
<keyword evidence="3" id="KW-1185">Reference proteome</keyword>
<dbReference type="Pfam" id="PF00535">
    <property type="entry name" value="Glycos_transf_2"/>
    <property type="match status" value="1"/>
</dbReference>
<dbReference type="SUPFAM" id="SSF53448">
    <property type="entry name" value="Nucleotide-diphospho-sugar transferases"/>
    <property type="match status" value="1"/>
</dbReference>
<dbReference type="InterPro" id="IPR001173">
    <property type="entry name" value="Glyco_trans_2-like"/>
</dbReference>
<evidence type="ECO:0000313" key="3">
    <source>
        <dbReference type="Proteomes" id="UP000015559"/>
    </source>
</evidence>
<dbReference type="EMBL" id="AP013066">
    <property type="protein sequence ID" value="BAN36680.1"/>
    <property type="molecule type" value="Genomic_DNA"/>
</dbReference>
<dbReference type="KEGG" id="sdr:SCD_n02881"/>
<feature type="domain" description="Glycosyltransferase 2-like" evidence="1">
    <location>
        <begin position="7"/>
        <end position="146"/>
    </location>
</feature>
<reference evidence="2 3" key="1">
    <citation type="journal article" date="2012" name="Appl. Environ. Microbiol.">
        <title>Draft genome sequence of a psychrotolerant sulfur-oxidizing bacterium, Sulfuricella denitrificans skB26, and proteomic insights into cold adaptation.</title>
        <authorList>
            <person name="Watanabe T."/>
            <person name="Kojima H."/>
            <person name="Fukui M."/>
        </authorList>
    </citation>
    <scope>NUCLEOTIDE SEQUENCE [LARGE SCALE GENOMIC DNA]</scope>
    <source>
        <strain evidence="3">skB26</strain>
    </source>
</reference>
<protein>
    <recommendedName>
        <fullName evidence="1">Glycosyltransferase 2-like domain-containing protein</fullName>
    </recommendedName>
</protein>
<dbReference type="Proteomes" id="UP000015559">
    <property type="component" value="Chromosome"/>
</dbReference>
<proteinExistence type="predicted"/>
<name>S6ABE0_SULDS</name>